<dbReference type="EMBL" id="JACXAH010000001">
    <property type="protein sequence ID" value="MBD1370751.1"/>
    <property type="molecule type" value="Genomic_DNA"/>
</dbReference>
<dbReference type="PANTHER" id="PTHR43861:SF1">
    <property type="entry name" value="TRANS-ACONITATE 2-METHYLTRANSFERASE"/>
    <property type="match status" value="1"/>
</dbReference>
<comment type="caution">
    <text evidence="4">The sequence shown here is derived from an EMBL/GenBank/DDBJ whole genome shotgun (WGS) entry which is preliminary data.</text>
</comment>
<dbReference type="SUPFAM" id="SSF53335">
    <property type="entry name" value="S-adenosyl-L-methionine-dependent methyltransferases"/>
    <property type="match status" value="1"/>
</dbReference>
<dbReference type="AlphaFoldDB" id="A0A926N5C8"/>
<evidence type="ECO:0000259" key="3">
    <source>
        <dbReference type="Pfam" id="PF13649"/>
    </source>
</evidence>
<evidence type="ECO:0000313" key="4">
    <source>
        <dbReference type="EMBL" id="MBD1370751.1"/>
    </source>
</evidence>
<name>A0A926N5C8_9BACL</name>
<dbReference type="InterPro" id="IPR041698">
    <property type="entry name" value="Methyltransf_25"/>
</dbReference>
<keyword evidence="5" id="KW-1185">Reference proteome</keyword>
<keyword evidence="1 4" id="KW-0489">Methyltransferase</keyword>
<organism evidence="4 5">
    <name type="scientific">Polycladospora coralii</name>
    <dbReference type="NCBI Taxonomy" id="2771432"/>
    <lineage>
        <taxon>Bacteria</taxon>
        <taxon>Bacillati</taxon>
        <taxon>Bacillota</taxon>
        <taxon>Bacilli</taxon>
        <taxon>Bacillales</taxon>
        <taxon>Thermoactinomycetaceae</taxon>
        <taxon>Polycladospora</taxon>
    </lineage>
</organism>
<evidence type="ECO:0000256" key="1">
    <source>
        <dbReference type="ARBA" id="ARBA00022603"/>
    </source>
</evidence>
<feature type="domain" description="Methyltransferase" evidence="3">
    <location>
        <begin position="65"/>
        <end position="160"/>
    </location>
</feature>
<dbReference type="Pfam" id="PF13649">
    <property type="entry name" value="Methyltransf_25"/>
    <property type="match status" value="1"/>
</dbReference>
<dbReference type="Gene3D" id="3.40.50.150">
    <property type="entry name" value="Vaccinia Virus protein VP39"/>
    <property type="match status" value="1"/>
</dbReference>
<proteinExistence type="predicted"/>
<dbReference type="InterPro" id="IPR029063">
    <property type="entry name" value="SAM-dependent_MTases_sf"/>
</dbReference>
<reference evidence="4" key="1">
    <citation type="submission" date="2020-09" db="EMBL/GenBank/DDBJ databases">
        <title>A novel bacterium of genus Hazenella, isolated from South China Sea.</title>
        <authorList>
            <person name="Huang H."/>
            <person name="Mo K."/>
            <person name="Hu Y."/>
        </authorList>
    </citation>
    <scope>NUCLEOTIDE SEQUENCE</scope>
    <source>
        <strain evidence="4">IB182357</strain>
    </source>
</reference>
<dbReference type="PANTHER" id="PTHR43861">
    <property type="entry name" value="TRANS-ACONITATE 2-METHYLTRANSFERASE-RELATED"/>
    <property type="match status" value="1"/>
</dbReference>
<dbReference type="GO" id="GO:0032259">
    <property type="term" value="P:methylation"/>
    <property type="evidence" value="ECO:0007669"/>
    <property type="project" value="UniProtKB-KW"/>
</dbReference>
<dbReference type="Gene3D" id="2.20.25.110">
    <property type="entry name" value="S-adenosyl-L-methionine-dependent methyltransferases"/>
    <property type="match status" value="1"/>
</dbReference>
<dbReference type="Proteomes" id="UP000661691">
    <property type="component" value="Unassembled WGS sequence"/>
</dbReference>
<protein>
    <submittedName>
        <fullName evidence="4">Class I SAM-dependent methyltransferase</fullName>
    </submittedName>
</protein>
<evidence type="ECO:0000313" key="5">
    <source>
        <dbReference type="Proteomes" id="UP000661691"/>
    </source>
</evidence>
<keyword evidence="2" id="KW-0808">Transferase</keyword>
<dbReference type="RefSeq" id="WP_191139336.1">
    <property type="nucleotide sequence ID" value="NZ_JACXAG020000002.1"/>
</dbReference>
<dbReference type="GO" id="GO:0008168">
    <property type="term" value="F:methyltransferase activity"/>
    <property type="evidence" value="ECO:0007669"/>
    <property type="project" value="UniProtKB-KW"/>
</dbReference>
<accession>A0A926N5C8</accession>
<dbReference type="CDD" id="cd02440">
    <property type="entry name" value="AdoMet_MTases"/>
    <property type="match status" value="1"/>
</dbReference>
<gene>
    <name evidence="4" type="ORF">IC620_00050</name>
</gene>
<sequence>MKGRATRIEEYGCCTVYKTSGRKWTISIDNLEEYKTPERYDLEYGQAHEVNLICKWASATDDASILDLACGSGRLTIPLAEAGFQTAGVDLHQGMLELASKKADRLDLSIPWYQQDCTQLKLPASYSFVTMVGNAFQHFLTNESQTALLQSVWKVLREDGIFIFDARFPSAYELRAGEEEYERTYHDYEGHSYDVYSKSTYDSITQVQHNTIKRKQQSGKEEITHIDLRYTYPQELRRLLQIQNFRLLHIYADWEETPLHPQCRSMVVICQKEKHI</sequence>
<evidence type="ECO:0000256" key="2">
    <source>
        <dbReference type="ARBA" id="ARBA00022679"/>
    </source>
</evidence>